<reference evidence="9" key="1">
    <citation type="journal article" date="2022" name="Int. J. Syst. Evol. Microbiol.">
        <title>Granulimonas faecalis gen. nov., sp. nov., and Leptogranulimonas caecicola gen. nov., sp. nov., novel lactate-producing Atopobiaceae bacteria isolated from mouse intestines, and an emended description of the family Atopobiaceae.</title>
        <authorList>
            <person name="Morinaga K."/>
            <person name="Kusada H."/>
            <person name="Sakamoto S."/>
            <person name="Murakami T."/>
            <person name="Toyoda A."/>
            <person name="Mori H."/>
            <person name="Meng X.Y."/>
            <person name="Takashino M."/>
            <person name="Murotomi K."/>
            <person name="Tamaki H."/>
        </authorList>
    </citation>
    <scope>NUCLEOTIDE SEQUENCE</scope>
    <source>
        <strain evidence="9">OPF53</strain>
    </source>
</reference>
<organism evidence="9 10">
    <name type="scientific">Granulimonas faecalis</name>
    <dbReference type="NCBI Taxonomy" id="2894155"/>
    <lineage>
        <taxon>Bacteria</taxon>
        <taxon>Bacillati</taxon>
        <taxon>Actinomycetota</taxon>
        <taxon>Coriobacteriia</taxon>
        <taxon>Coriobacteriales</taxon>
        <taxon>Kribbibacteriaceae</taxon>
        <taxon>Granulimonas</taxon>
    </lineage>
</organism>
<evidence type="ECO:0000256" key="6">
    <source>
        <dbReference type="ARBA" id="ARBA00023288"/>
    </source>
</evidence>
<feature type="chain" id="PRO_5043450415" evidence="7">
    <location>
        <begin position="23"/>
        <end position="338"/>
    </location>
</feature>
<evidence type="ECO:0000256" key="5">
    <source>
        <dbReference type="ARBA" id="ARBA00023136"/>
    </source>
</evidence>
<dbReference type="CDD" id="cd06304">
    <property type="entry name" value="PBP1_BmpA_Med_PnrA-like"/>
    <property type="match status" value="1"/>
</dbReference>
<keyword evidence="3" id="KW-1003">Cell membrane</keyword>
<evidence type="ECO:0000256" key="4">
    <source>
        <dbReference type="ARBA" id="ARBA00022729"/>
    </source>
</evidence>
<name>A0AAV5B2P0_9ACTN</name>
<evidence type="ECO:0000313" key="9">
    <source>
        <dbReference type="EMBL" id="GJM54918.1"/>
    </source>
</evidence>
<dbReference type="EMBL" id="BQKC01000001">
    <property type="protein sequence ID" value="GJM54918.1"/>
    <property type="molecule type" value="Genomic_DNA"/>
</dbReference>
<accession>A0AAV5B2P0</accession>
<evidence type="ECO:0000256" key="1">
    <source>
        <dbReference type="ARBA" id="ARBA00004193"/>
    </source>
</evidence>
<keyword evidence="4 7" id="KW-0732">Signal</keyword>
<evidence type="ECO:0000256" key="7">
    <source>
        <dbReference type="SAM" id="SignalP"/>
    </source>
</evidence>
<proteinExistence type="inferred from homology"/>
<dbReference type="SUPFAM" id="SSF53822">
    <property type="entry name" value="Periplasmic binding protein-like I"/>
    <property type="match status" value="1"/>
</dbReference>
<gene>
    <name evidence="9" type="primary">bmpA</name>
    <name evidence="9" type="ORF">ATOP_05730</name>
</gene>
<evidence type="ECO:0000259" key="8">
    <source>
        <dbReference type="Pfam" id="PF02608"/>
    </source>
</evidence>
<dbReference type="RefSeq" id="WP_135978660.1">
    <property type="nucleotide sequence ID" value="NZ_BQKC01000001.1"/>
</dbReference>
<feature type="domain" description="ABC transporter substrate-binding protein PnrA-like" evidence="8">
    <location>
        <begin position="47"/>
        <end position="326"/>
    </location>
</feature>
<protein>
    <submittedName>
        <fullName evidence="9">BMP family ABC transporter substrate-binding protein</fullName>
    </submittedName>
</protein>
<comment type="caution">
    <text evidence="9">The sequence shown here is derived from an EMBL/GenBank/DDBJ whole genome shotgun (WGS) entry which is preliminary data.</text>
</comment>
<feature type="signal peptide" evidence="7">
    <location>
        <begin position="1"/>
        <end position="22"/>
    </location>
</feature>
<keyword evidence="10" id="KW-1185">Reference proteome</keyword>
<dbReference type="GO" id="GO:0005886">
    <property type="term" value="C:plasma membrane"/>
    <property type="evidence" value="ECO:0007669"/>
    <property type="project" value="UniProtKB-SubCell"/>
</dbReference>
<keyword evidence="6" id="KW-0449">Lipoprotein</keyword>
<keyword evidence="5" id="KW-0472">Membrane</keyword>
<dbReference type="AlphaFoldDB" id="A0AAV5B2P0"/>
<evidence type="ECO:0000256" key="2">
    <source>
        <dbReference type="ARBA" id="ARBA00008610"/>
    </source>
</evidence>
<dbReference type="InterPro" id="IPR028082">
    <property type="entry name" value="Peripla_BP_I"/>
</dbReference>
<dbReference type="PROSITE" id="PS51257">
    <property type="entry name" value="PROKAR_LIPOPROTEIN"/>
    <property type="match status" value="1"/>
</dbReference>
<dbReference type="InterPro" id="IPR050957">
    <property type="entry name" value="BMP_lipoprotein"/>
</dbReference>
<dbReference type="PANTHER" id="PTHR34296">
    <property type="entry name" value="TRANSCRIPTIONAL ACTIVATOR PROTEIN MED"/>
    <property type="match status" value="1"/>
</dbReference>
<evidence type="ECO:0000256" key="3">
    <source>
        <dbReference type="ARBA" id="ARBA00022475"/>
    </source>
</evidence>
<sequence length="338" mass="35484">MKNVKKWLGLFMCGLLAVVCVAGLSACGGSGDSGSGDSGTEGGGSGKKVAMILDGPVNDGGWGASCYDAMVQAAKDHGWETAYTENVAQADWTTTMQDYVDQGYDLVIAPGNQYTASVEDCAKSNPDAKFCIFNDEVSDYDNIECTMPDTVQIGQIAGIMAGLTSKTNNIGFIGAMELDTTLNKIKGYTEAAQKINPDIKVTTAYSNSFSDAAKGKELATTMINSNNVDVMFGDASIVDTGAREALKEAGAGHFDIGQPGDITDTDPELILVSVVTDNVKMTNEVMDDVESGSFGKKTIKGDLSNGGVYAGAVSDKIVDADTKAKFEEYVAQLKDGKF</sequence>
<evidence type="ECO:0000313" key="10">
    <source>
        <dbReference type="Proteomes" id="UP001055025"/>
    </source>
</evidence>
<dbReference type="Gene3D" id="3.40.50.2300">
    <property type="match status" value="2"/>
</dbReference>
<dbReference type="Proteomes" id="UP001055025">
    <property type="component" value="Unassembled WGS sequence"/>
</dbReference>
<dbReference type="PANTHER" id="PTHR34296:SF2">
    <property type="entry name" value="ABC TRANSPORTER GUANOSINE-BINDING PROTEIN NUPN"/>
    <property type="match status" value="1"/>
</dbReference>
<dbReference type="Pfam" id="PF02608">
    <property type="entry name" value="Bmp"/>
    <property type="match status" value="1"/>
</dbReference>
<dbReference type="InterPro" id="IPR003760">
    <property type="entry name" value="PnrA-like"/>
</dbReference>
<comment type="similarity">
    <text evidence="2">Belongs to the BMP lipoprotein family.</text>
</comment>
<comment type="subcellular location">
    <subcellularLocation>
        <location evidence="1">Cell membrane</location>
        <topology evidence="1">Lipid-anchor</topology>
    </subcellularLocation>
</comment>